<name>A0A382SKM5_9ZZZZ</name>
<sequence>MKLIKLWTIGLCLGLIVACSSVYADQHELKPNIIPNVPTVPSDPVPKKNVPLVPEVPTVPQAPQSPIQKWPTMVDCGPTQVILGLVKGKYKEQEFILSNGMVQLPDGRILAAPMLIYLNPQTKTFTVVAHFPNAISCIITSGKDMQPAPRNPNAPNGQNGPGLKPGEFKGPFMEVEKPTQIYINTTSDGPLIAKLN</sequence>
<proteinExistence type="predicted"/>
<evidence type="ECO:0000256" key="1">
    <source>
        <dbReference type="SAM" id="MobiDB-lite"/>
    </source>
</evidence>
<evidence type="ECO:0000313" key="2">
    <source>
        <dbReference type="EMBL" id="SVD10035.1"/>
    </source>
</evidence>
<accession>A0A382SKM5</accession>
<organism evidence="2">
    <name type="scientific">marine metagenome</name>
    <dbReference type="NCBI Taxonomy" id="408172"/>
    <lineage>
        <taxon>unclassified sequences</taxon>
        <taxon>metagenomes</taxon>
        <taxon>ecological metagenomes</taxon>
    </lineage>
</organism>
<dbReference type="AlphaFoldDB" id="A0A382SKM5"/>
<dbReference type="EMBL" id="UINC01129563">
    <property type="protein sequence ID" value="SVD10035.1"/>
    <property type="molecule type" value="Genomic_DNA"/>
</dbReference>
<dbReference type="PROSITE" id="PS51257">
    <property type="entry name" value="PROKAR_LIPOPROTEIN"/>
    <property type="match status" value="1"/>
</dbReference>
<protein>
    <submittedName>
        <fullName evidence="2">Uncharacterized protein</fullName>
    </submittedName>
</protein>
<feature type="compositionally biased region" description="Low complexity" evidence="1">
    <location>
        <begin position="146"/>
        <end position="162"/>
    </location>
</feature>
<gene>
    <name evidence="2" type="ORF">METZ01_LOCUS362889</name>
</gene>
<feature type="region of interest" description="Disordered" evidence="1">
    <location>
        <begin position="144"/>
        <end position="170"/>
    </location>
</feature>
<reference evidence="2" key="1">
    <citation type="submission" date="2018-05" db="EMBL/GenBank/DDBJ databases">
        <authorList>
            <person name="Lanie J.A."/>
            <person name="Ng W.-L."/>
            <person name="Kazmierczak K.M."/>
            <person name="Andrzejewski T.M."/>
            <person name="Davidsen T.M."/>
            <person name="Wayne K.J."/>
            <person name="Tettelin H."/>
            <person name="Glass J.I."/>
            <person name="Rusch D."/>
            <person name="Podicherti R."/>
            <person name="Tsui H.-C.T."/>
            <person name="Winkler M.E."/>
        </authorList>
    </citation>
    <scope>NUCLEOTIDE SEQUENCE</scope>
</reference>